<evidence type="ECO:0000256" key="2">
    <source>
        <dbReference type="ARBA" id="ARBA00023186"/>
    </source>
</evidence>
<dbReference type="RefSeq" id="WP_066184288.1">
    <property type="nucleotide sequence ID" value="NZ_LQZT01000050.1"/>
</dbReference>
<dbReference type="PANTHER" id="PTHR33643:SF1">
    <property type="entry name" value="UREASE ACCESSORY PROTEIN D"/>
    <property type="match status" value="1"/>
</dbReference>
<keyword evidence="5" id="KW-1185">Reference proteome</keyword>
<evidence type="ECO:0000256" key="3">
    <source>
        <dbReference type="HAMAP-Rule" id="MF_01384"/>
    </source>
</evidence>
<evidence type="ECO:0000313" key="5">
    <source>
        <dbReference type="Proteomes" id="UP000094795"/>
    </source>
</evidence>
<dbReference type="STRING" id="1480615.AWJ14_05890"/>
<comment type="subcellular location">
    <subcellularLocation>
        <location evidence="3">Cytoplasm</location>
    </subcellularLocation>
</comment>
<dbReference type="HAMAP" id="MF_01384">
    <property type="entry name" value="UreD"/>
    <property type="match status" value="1"/>
</dbReference>
<comment type="similarity">
    <text evidence="1 3">Belongs to the UreD family.</text>
</comment>
<protein>
    <recommendedName>
        <fullName evidence="3">Urease accessory protein UreD</fullName>
    </recommendedName>
</protein>
<dbReference type="Proteomes" id="UP000094795">
    <property type="component" value="Unassembled WGS sequence"/>
</dbReference>
<gene>
    <name evidence="3" type="primary">ureD</name>
    <name evidence="4" type="ORF">AWJ14_05890</name>
</gene>
<dbReference type="EMBL" id="LQZT01000050">
    <property type="protein sequence ID" value="OCW55523.1"/>
    <property type="molecule type" value="Genomic_DNA"/>
</dbReference>
<keyword evidence="2 3" id="KW-0143">Chaperone</keyword>
<evidence type="ECO:0000256" key="1">
    <source>
        <dbReference type="ARBA" id="ARBA00007177"/>
    </source>
</evidence>
<keyword evidence="3" id="KW-0996">Nickel insertion</keyword>
<dbReference type="Pfam" id="PF01774">
    <property type="entry name" value="UreD"/>
    <property type="match status" value="1"/>
</dbReference>
<dbReference type="GO" id="GO:0005737">
    <property type="term" value="C:cytoplasm"/>
    <property type="evidence" value="ECO:0007669"/>
    <property type="project" value="UniProtKB-SubCell"/>
</dbReference>
<reference evidence="4 5" key="1">
    <citation type="submission" date="2015-12" db="EMBL/GenBank/DDBJ databases">
        <authorList>
            <person name="Shamseldin A."/>
            <person name="Moawad H."/>
            <person name="Abd El-Rahim W.M."/>
            <person name="Sadowsky M.J."/>
        </authorList>
    </citation>
    <scope>NUCLEOTIDE SEQUENCE [LARGE SCALE GENOMIC DNA]</scope>
    <source>
        <strain evidence="4 5">JC234</strain>
    </source>
</reference>
<dbReference type="GO" id="GO:0016151">
    <property type="term" value="F:nickel cation binding"/>
    <property type="evidence" value="ECO:0007669"/>
    <property type="project" value="UniProtKB-UniRule"/>
</dbReference>
<comment type="function">
    <text evidence="3">Required for maturation of urease via the functional incorporation of the urease nickel metallocenter.</text>
</comment>
<dbReference type="InterPro" id="IPR002669">
    <property type="entry name" value="UreD"/>
</dbReference>
<organism evidence="4 5">
    <name type="scientific">Hoeflea olei</name>
    <dbReference type="NCBI Taxonomy" id="1480615"/>
    <lineage>
        <taxon>Bacteria</taxon>
        <taxon>Pseudomonadati</taxon>
        <taxon>Pseudomonadota</taxon>
        <taxon>Alphaproteobacteria</taxon>
        <taxon>Hyphomicrobiales</taxon>
        <taxon>Rhizobiaceae</taxon>
        <taxon>Hoeflea</taxon>
    </lineage>
</organism>
<comment type="caution">
    <text evidence="4">The sequence shown here is derived from an EMBL/GenBank/DDBJ whole genome shotgun (WGS) entry which is preliminary data.</text>
</comment>
<name>A0A1C1YPP1_9HYPH</name>
<proteinExistence type="inferred from homology"/>
<keyword evidence="3" id="KW-0963">Cytoplasm</keyword>
<dbReference type="AlphaFoldDB" id="A0A1C1YPP1"/>
<comment type="subunit">
    <text evidence="3">UreD, UreF and UreG form a complex that acts as a GTP-hydrolysis-dependent molecular chaperone, activating the urease apoprotein by helping to assemble the nickel containing metallocenter of UreC. The UreE protein probably delivers the nickel.</text>
</comment>
<sequence>MTFVCPRPVETSGVALQRVRGSGRLSVKFAAGESRIDRLFQEGSARLRVPRVAKGMPLEAVLINTAGGLTGGDLIDWSFEAGEGASMTLATQACEKTYKAQGESEARVSVRLTLRRDSMLAWLPQETILFDRSRLSRTFEVEMAVGSRLLMVEPVVFGRRAMDETVTEALFRDRWRIRRDGRLLHAEEMRLGPDVAAALRRAAVAGGGTAMATLVMVAPEAEAKLAAVRELIGASGGASHMPMRLAGSAPDETGKLLARIVATDSYQLRKILVPLIRLVHPSGGVPKVWSI</sequence>
<accession>A0A1C1YPP1</accession>
<dbReference type="PANTHER" id="PTHR33643">
    <property type="entry name" value="UREASE ACCESSORY PROTEIN D"/>
    <property type="match status" value="1"/>
</dbReference>
<evidence type="ECO:0000313" key="4">
    <source>
        <dbReference type="EMBL" id="OCW55523.1"/>
    </source>
</evidence>